<organism evidence="2">
    <name type="scientific">uncultured bacterium</name>
    <name type="common">gcode 4</name>
    <dbReference type="NCBI Taxonomy" id="1234023"/>
    <lineage>
        <taxon>Bacteria</taxon>
        <taxon>environmental samples</taxon>
    </lineage>
</organism>
<dbReference type="InterPro" id="IPR036390">
    <property type="entry name" value="WH_DNA-bd_sf"/>
</dbReference>
<sequence length="248" mass="29514">MNYIPFLRRIWLTEIESKIYINLLENWPSSIAEIAKTTGFHRQMIYRVLPVLMESKLLSTSIVGKRRLYTAESPTHLKAIVDKLSDDFDSILPSMEELYTPRTDQPLIKYYSGAKGITFLFDDVIRTLKKWDIFYRYSARKASDDSPKNYFSDATWAMREKKQLERILITNEWLSKYKKSRLDREVVTIPKDFDLFEDNISKVIYGTKVWVVDYNSENAFIIDNEKYANFERKVFQLLFKYLSKDQQQ</sequence>
<dbReference type="SUPFAM" id="SSF46785">
    <property type="entry name" value="Winged helix' DNA-binding domain"/>
    <property type="match status" value="1"/>
</dbReference>
<dbReference type="EMBL" id="AMFJ01000323">
    <property type="protein sequence ID" value="EKE28519.1"/>
    <property type="molecule type" value="Genomic_DNA"/>
</dbReference>
<gene>
    <name evidence="2" type="ORF">ACD_3C00049G0001</name>
</gene>
<accession>K2GE45</accession>
<evidence type="ECO:0000313" key="2">
    <source>
        <dbReference type="EMBL" id="EKE28519.1"/>
    </source>
</evidence>
<dbReference type="AlphaFoldDB" id="K2GE45"/>
<dbReference type="InterPro" id="IPR051797">
    <property type="entry name" value="TrmB-like"/>
</dbReference>
<reference evidence="2" key="1">
    <citation type="journal article" date="2012" name="Science">
        <title>Fermentation, hydrogen, and sulfur metabolism in multiple uncultivated bacterial phyla.</title>
        <authorList>
            <person name="Wrighton K.C."/>
            <person name="Thomas B.C."/>
            <person name="Sharon I."/>
            <person name="Miller C.S."/>
            <person name="Castelle C.J."/>
            <person name="VerBerkmoes N.C."/>
            <person name="Wilkins M.J."/>
            <person name="Hettich R.L."/>
            <person name="Lipton M.S."/>
            <person name="Williams K.H."/>
            <person name="Long P.E."/>
            <person name="Banfield J.F."/>
        </authorList>
    </citation>
    <scope>NUCLEOTIDE SEQUENCE [LARGE SCALE GENOMIC DNA]</scope>
</reference>
<dbReference type="InterPro" id="IPR036388">
    <property type="entry name" value="WH-like_DNA-bd_sf"/>
</dbReference>
<proteinExistence type="predicted"/>
<dbReference type="InterPro" id="IPR002831">
    <property type="entry name" value="Tscrpt_reg_TrmB_N"/>
</dbReference>
<dbReference type="Pfam" id="PF01978">
    <property type="entry name" value="TrmB"/>
    <property type="match status" value="1"/>
</dbReference>
<dbReference type="PANTHER" id="PTHR34293:SF1">
    <property type="entry name" value="HTH-TYPE TRANSCRIPTIONAL REGULATOR TRMBL2"/>
    <property type="match status" value="1"/>
</dbReference>
<protein>
    <submittedName>
        <fullName evidence="2">Transcriptional regulator, TrmB</fullName>
    </submittedName>
</protein>
<dbReference type="PANTHER" id="PTHR34293">
    <property type="entry name" value="HTH-TYPE TRANSCRIPTIONAL REGULATOR TRMBL2"/>
    <property type="match status" value="1"/>
</dbReference>
<name>K2GE45_9BACT</name>
<evidence type="ECO:0000259" key="1">
    <source>
        <dbReference type="Pfam" id="PF01978"/>
    </source>
</evidence>
<feature type="domain" description="Transcription regulator TrmB N-terminal" evidence="1">
    <location>
        <begin position="12"/>
        <end position="73"/>
    </location>
</feature>
<comment type="caution">
    <text evidence="2">The sequence shown here is derived from an EMBL/GenBank/DDBJ whole genome shotgun (WGS) entry which is preliminary data.</text>
</comment>
<dbReference type="Gene3D" id="1.10.10.10">
    <property type="entry name" value="Winged helix-like DNA-binding domain superfamily/Winged helix DNA-binding domain"/>
    <property type="match status" value="1"/>
</dbReference>